<protein>
    <submittedName>
        <fullName evidence="2">Uncharacterized protein</fullName>
    </submittedName>
</protein>
<feature type="region of interest" description="Disordered" evidence="1">
    <location>
        <begin position="18"/>
        <end position="52"/>
    </location>
</feature>
<organism evidence="2 3">
    <name type="scientific">Cylindrobasidium torrendii FP15055 ss-10</name>
    <dbReference type="NCBI Taxonomy" id="1314674"/>
    <lineage>
        <taxon>Eukaryota</taxon>
        <taxon>Fungi</taxon>
        <taxon>Dikarya</taxon>
        <taxon>Basidiomycota</taxon>
        <taxon>Agaricomycotina</taxon>
        <taxon>Agaricomycetes</taxon>
        <taxon>Agaricomycetidae</taxon>
        <taxon>Agaricales</taxon>
        <taxon>Marasmiineae</taxon>
        <taxon>Physalacriaceae</taxon>
        <taxon>Cylindrobasidium</taxon>
    </lineage>
</organism>
<keyword evidence="3" id="KW-1185">Reference proteome</keyword>
<dbReference type="Proteomes" id="UP000054007">
    <property type="component" value="Unassembled WGS sequence"/>
</dbReference>
<evidence type="ECO:0000313" key="2">
    <source>
        <dbReference type="EMBL" id="KIY67391.1"/>
    </source>
</evidence>
<dbReference type="AlphaFoldDB" id="A0A0D7BCX2"/>
<name>A0A0D7BCX2_9AGAR</name>
<evidence type="ECO:0000313" key="3">
    <source>
        <dbReference type="Proteomes" id="UP000054007"/>
    </source>
</evidence>
<proteinExistence type="predicted"/>
<reference evidence="2 3" key="1">
    <citation type="journal article" date="2015" name="Fungal Genet. Biol.">
        <title>Evolution of novel wood decay mechanisms in Agaricales revealed by the genome sequences of Fistulina hepatica and Cylindrobasidium torrendii.</title>
        <authorList>
            <person name="Floudas D."/>
            <person name="Held B.W."/>
            <person name="Riley R."/>
            <person name="Nagy L.G."/>
            <person name="Koehler G."/>
            <person name="Ransdell A.S."/>
            <person name="Younus H."/>
            <person name="Chow J."/>
            <person name="Chiniquy J."/>
            <person name="Lipzen A."/>
            <person name="Tritt A."/>
            <person name="Sun H."/>
            <person name="Haridas S."/>
            <person name="LaButti K."/>
            <person name="Ohm R.A."/>
            <person name="Kues U."/>
            <person name="Blanchette R.A."/>
            <person name="Grigoriev I.V."/>
            <person name="Minto R.E."/>
            <person name="Hibbett D.S."/>
        </authorList>
    </citation>
    <scope>NUCLEOTIDE SEQUENCE [LARGE SCALE GENOMIC DNA]</scope>
    <source>
        <strain evidence="2 3">FP15055 ss-10</strain>
    </source>
</reference>
<accession>A0A0D7BCX2</accession>
<gene>
    <name evidence="2" type="ORF">CYLTODRAFT_454497</name>
</gene>
<feature type="compositionally biased region" description="Basic and acidic residues" evidence="1">
    <location>
        <begin position="33"/>
        <end position="45"/>
    </location>
</feature>
<sequence length="175" mass="19686">MQTCPTQFSLFLQVGTVEESSKKGPSSGALGKIDSKDNQLTEKQLDSQPPIPITQGRSLFESSWGKTLTLADHLQAYIQLLQELENEPSLSLWEEYVWPLKSEQYQQPAVEAAFEEFEPNHVYDGSNRWDAFEKTIGDAARDNSESVKDSIKQDTYELDCKQEGVPAVCRNAPKI</sequence>
<evidence type="ECO:0000256" key="1">
    <source>
        <dbReference type="SAM" id="MobiDB-lite"/>
    </source>
</evidence>
<dbReference type="EMBL" id="KN880527">
    <property type="protein sequence ID" value="KIY67391.1"/>
    <property type="molecule type" value="Genomic_DNA"/>
</dbReference>